<gene>
    <name evidence="2" type="ORF">S01H1_13341</name>
</gene>
<comment type="caution">
    <text evidence="2">The sequence shown here is derived from an EMBL/GenBank/DDBJ whole genome shotgun (WGS) entry which is preliminary data.</text>
</comment>
<dbReference type="InterPro" id="IPR006311">
    <property type="entry name" value="TAT_signal"/>
</dbReference>
<feature type="non-terminal residue" evidence="2">
    <location>
        <position position="34"/>
    </location>
</feature>
<dbReference type="EMBL" id="BARS01006884">
    <property type="protein sequence ID" value="GAF75088.1"/>
    <property type="molecule type" value="Genomic_DNA"/>
</dbReference>
<reference evidence="2" key="1">
    <citation type="journal article" date="2014" name="Front. Microbiol.">
        <title>High frequency of phylogenetically diverse reductive dehalogenase-homologous genes in deep subseafloor sedimentary metagenomes.</title>
        <authorList>
            <person name="Kawai M."/>
            <person name="Futagami T."/>
            <person name="Toyoda A."/>
            <person name="Takaki Y."/>
            <person name="Nishi S."/>
            <person name="Hori S."/>
            <person name="Arai W."/>
            <person name="Tsubouchi T."/>
            <person name="Morono Y."/>
            <person name="Uchiyama I."/>
            <person name="Ito T."/>
            <person name="Fujiyama A."/>
            <person name="Inagaki F."/>
            <person name="Takami H."/>
        </authorList>
    </citation>
    <scope>NUCLEOTIDE SEQUENCE</scope>
    <source>
        <strain evidence="2">Expedition CK06-06</strain>
    </source>
</reference>
<feature type="transmembrane region" description="Helical" evidence="1">
    <location>
        <begin position="14"/>
        <end position="32"/>
    </location>
</feature>
<evidence type="ECO:0000256" key="1">
    <source>
        <dbReference type="SAM" id="Phobius"/>
    </source>
</evidence>
<keyword evidence="1" id="KW-1133">Transmembrane helix</keyword>
<evidence type="ECO:0000313" key="2">
    <source>
        <dbReference type="EMBL" id="GAF75088.1"/>
    </source>
</evidence>
<dbReference type="InterPro" id="IPR019546">
    <property type="entry name" value="TAT_signal_bac_arc"/>
</dbReference>
<keyword evidence="1" id="KW-0812">Transmembrane</keyword>
<name>X0S1Y8_9ZZZZ</name>
<dbReference type="AlphaFoldDB" id="X0S1Y8"/>
<proteinExistence type="predicted"/>
<keyword evidence="1" id="KW-0472">Membrane</keyword>
<accession>X0S1Y8</accession>
<protein>
    <submittedName>
        <fullName evidence="2">Uncharacterized protein</fullName>
    </submittedName>
</protein>
<dbReference type="PROSITE" id="PS51318">
    <property type="entry name" value="TAT"/>
    <property type="match status" value="1"/>
</dbReference>
<dbReference type="NCBIfam" id="TIGR01409">
    <property type="entry name" value="TAT_signal_seq"/>
    <property type="match status" value="1"/>
</dbReference>
<sequence>MNQEPTRRDVLGHAARGTGLIVLGGGVVYLVGKA</sequence>
<organism evidence="2">
    <name type="scientific">marine sediment metagenome</name>
    <dbReference type="NCBI Taxonomy" id="412755"/>
    <lineage>
        <taxon>unclassified sequences</taxon>
        <taxon>metagenomes</taxon>
        <taxon>ecological metagenomes</taxon>
    </lineage>
</organism>